<dbReference type="AlphaFoldDB" id="A0A1P8UFY6"/>
<evidence type="ECO:0000313" key="6">
    <source>
        <dbReference type="EMBL" id="APZ42746.1"/>
    </source>
</evidence>
<dbReference type="Pfam" id="PF22780">
    <property type="entry name" value="HI0933_like_1st"/>
    <property type="match status" value="1"/>
</dbReference>
<dbReference type="SUPFAM" id="SSF160996">
    <property type="entry name" value="HI0933 insert domain-like"/>
    <property type="match status" value="1"/>
</dbReference>
<evidence type="ECO:0000256" key="3">
    <source>
        <dbReference type="ARBA" id="ARBA00022827"/>
    </source>
</evidence>
<dbReference type="PRINTS" id="PR00368">
    <property type="entry name" value="FADPNR"/>
</dbReference>
<evidence type="ECO:0000259" key="5">
    <source>
        <dbReference type="Pfam" id="PF22780"/>
    </source>
</evidence>
<dbReference type="EMBL" id="CP019434">
    <property type="protein sequence ID" value="APZ42746.1"/>
    <property type="molecule type" value="Genomic_DNA"/>
</dbReference>
<comment type="cofactor">
    <cofactor evidence="1">
        <name>FAD</name>
        <dbReference type="ChEBI" id="CHEBI:57692"/>
    </cofactor>
</comment>
<keyword evidence="7" id="KW-1185">Reference proteome</keyword>
<dbReference type="PANTHER" id="PTHR42887">
    <property type="entry name" value="OS12G0638800 PROTEIN"/>
    <property type="match status" value="1"/>
</dbReference>
<dbReference type="PANTHER" id="PTHR42887:SF2">
    <property type="entry name" value="OS12G0638800 PROTEIN"/>
    <property type="match status" value="1"/>
</dbReference>
<dbReference type="Gene3D" id="2.40.30.10">
    <property type="entry name" value="Translation factors"/>
    <property type="match status" value="1"/>
</dbReference>
<name>A0A1P8UFY6_9GAMM</name>
<dbReference type="InterPro" id="IPR004792">
    <property type="entry name" value="BaiN-like"/>
</dbReference>
<evidence type="ECO:0000259" key="4">
    <source>
        <dbReference type="Pfam" id="PF03486"/>
    </source>
</evidence>
<evidence type="ECO:0000313" key="7">
    <source>
        <dbReference type="Proteomes" id="UP000243807"/>
    </source>
</evidence>
<sequence length="409" mass="44353">MSAVFFDVIILGAGAAGLFCAAEAGARGRRVLLLDHASRLGERIRISGGGRCNFSNRDVSAENYLSQNPHFCRSALARFTPADFIARLERRGIPWREREHGRLFCERTAQDVTDMLLDACETAGVERIHPCVVDSVARRSGAAGVRFEVVTDRGRWRCAALVVATGGVAVPKLGASPFGYRLAEQFGIAVVPPKAALVPLALPPDVLSALKPLSGVSVAAETHLQGHRRVPGGRFREDVLVTHRGLSGPAILQISSYWQMQDYAAGPRRPLRIDLLPDTDAHEWLQAQVRSKALLANVLAERLPRRFAHEWCALHGFTKPLNELARRDLIAVAQALNGWEIMPSGTLGYAKAEVTLGGVDTRALSSQNLEAKAVPGLFFIGEVVDVTGWLGGYNFQWAWASGWAAGQAV</sequence>
<dbReference type="InterPro" id="IPR023166">
    <property type="entry name" value="BaiN-like_dom_sf"/>
</dbReference>
<dbReference type="KEGG" id="afy:BW247_06260"/>
<dbReference type="SUPFAM" id="SSF51905">
    <property type="entry name" value="FAD/NAD(P)-binding domain"/>
    <property type="match status" value="1"/>
</dbReference>
<feature type="domain" description="RsdA/BaiN/AoA(So)-like Rossmann fold-like" evidence="4">
    <location>
        <begin position="7"/>
        <end position="407"/>
    </location>
</feature>
<dbReference type="Gene3D" id="1.10.8.260">
    <property type="entry name" value="HI0933 insert domain-like"/>
    <property type="match status" value="1"/>
</dbReference>
<proteinExistence type="predicted"/>
<evidence type="ECO:0008006" key="8">
    <source>
        <dbReference type="Google" id="ProtNLM"/>
    </source>
</evidence>
<keyword evidence="3" id="KW-0274">FAD</keyword>
<dbReference type="InterPro" id="IPR057661">
    <property type="entry name" value="RsdA/BaiN/AoA(So)_Rossmann"/>
</dbReference>
<organism evidence="6 7">
    <name type="scientific">Acidihalobacter ferrooxydans</name>
    <dbReference type="NCBI Taxonomy" id="1765967"/>
    <lineage>
        <taxon>Bacteria</taxon>
        <taxon>Pseudomonadati</taxon>
        <taxon>Pseudomonadota</taxon>
        <taxon>Gammaproteobacteria</taxon>
        <taxon>Chromatiales</taxon>
        <taxon>Ectothiorhodospiraceae</taxon>
        <taxon>Acidihalobacter</taxon>
    </lineage>
</organism>
<dbReference type="STRING" id="1765967.BW247_06260"/>
<keyword evidence="2" id="KW-0285">Flavoprotein</keyword>
<dbReference type="Proteomes" id="UP000243807">
    <property type="component" value="Chromosome"/>
</dbReference>
<dbReference type="NCBIfam" id="TIGR00275">
    <property type="entry name" value="aminoacetone oxidase family FAD-binding enzyme"/>
    <property type="match status" value="1"/>
</dbReference>
<dbReference type="Pfam" id="PF03486">
    <property type="entry name" value="HI0933_like"/>
    <property type="match status" value="1"/>
</dbReference>
<dbReference type="Gene3D" id="3.50.50.60">
    <property type="entry name" value="FAD/NAD(P)-binding domain"/>
    <property type="match status" value="1"/>
</dbReference>
<dbReference type="PRINTS" id="PR00411">
    <property type="entry name" value="PNDRDTASEI"/>
</dbReference>
<protein>
    <recommendedName>
        <fullName evidence="8">Aminoacetone oxidase family FAD-binding enzyme</fullName>
    </recommendedName>
</protein>
<evidence type="ECO:0000256" key="2">
    <source>
        <dbReference type="ARBA" id="ARBA00022630"/>
    </source>
</evidence>
<reference evidence="6 7" key="1">
    <citation type="submission" date="2017-01" db="EMBL/GenBank/DDBJ databases">
        <title>Draft sequence of Acidihalobacter ferrooxidans strain DSM 14175 (strain V8).</title>
        <authorList>
            <person name="Khaleque H.N."/>
            <person name="Ramsay J.P."/>
            <person name="Murphy R.J.T."/>
            <person name="Kaksonen A.H."/>
            <person name="Boxall N.J."/>
            <person name="Watkin E.L.J."/>
        </authorList>
    </citation>
    <scope>NUCLEOTIDE SEQUENCE [LARGE SCALE GENOMIC DNA]</scope>
    <source>
        <strain evidence="6 7">V8</strain>
    </source>
</reference>
<dbReference type="InterPro" id="IPR055178">
    <property type="entry name" value="RsdA/BaiN/AoA(So)-like_dom"/>
</dbReference>
<feature type="domain" description="RsdA/BaiN/AoA(So)-like insert" evidence="5">
    <location>
        <begin position="195"/>
        <end position="354"/>
    </location>
</feature>
<evidence type="ECO:0000256" key="1">
    <source>
        <dbReference type="ARBA" id="ARBA00001974"/>
    </source>
</evidence>
<accession>A0A1P8UFY6</accession>
<gene>
    <name evidence="6" type="ORF">BW247_06260</name>
</gene>
<dbReference type="InterPro" id="IPR036188">
    <property type="entry name" value="FAD/NAD-bd_sf"/>
</dbReference>